<proteinExistence type="predicted"/>
<protein>
    <submittedName>
        <fullName evidence="1">Uncharacterized protein</fullName>
    </submittedName>
</protein>
<reference evidence="1 2" key="1">
    <citation type="submission" date="2019-03" db="EMBL/GenBank/DDBJ databases">
        <title>Genomic Encyclopedia of Type Strains, Phase IV (KMG-IV): sequencing the most valuable type-strain genomes for metagenomic binning, comparative biology and taxonomic classification.</title>
        <authorList>
            <person name="Goeker M."/>
        </authorList>
    </citation>
    <scope>NUCLEOTIDE SEQUENCE [LARGE SCALE GENOMIC DNA]</scope>
    <source>
        <strain evidence="1 2">DSM 28679</strain>
    </source>
</reference>
<evidence type="ECO:0000313" key="2">
    <source>
        <dbReference type="Proteomes" id="UP000294575"/>
    </source>
</evidence>
<comment type="caution">
    <text evidence="1">The sequence shown here is derived from an EMBL/GenBank/DDBJ whole genome shotgun (WGS) entry which is preliminary data.</text>
</comment>
<evidence type="ECO:0000313" key="1">
    <source>
        <dbReference type="EMBL" id="TDQ39034.1"/>
    </source>
</evidence>
<accession>A0A4R6U7K7</accession>
<sequence length="43" mass="4921">MLRLALFRTCLAPTASLALLELACNQLKNKNFQSRKNQPHPRL</sequence>
<gene>
    <name evidence="1" type="ORF">DFQ45_103204</name>
</gene>
<name>A0A4R6U7K7_9GAMM</name>
<dbReference type="Proteomes" id="UP000294575">
    <property type="component" value="Unassembled WGS sequence"/>
</dbReference>
<dbReference type="AlphaFoldDB" id="A0A4R6U7K7"/>
<dbReference type="EMBL" id="SNYK01000003">
    <property type="protein sequence ID" value="TDQ39034.1"/>
    <property type="molecule type" value="Genomic_DNA"/>
</dbReference>
<organism evidence="1 2">
    <name type="scientific">Thiopseudomonas denitrificans</name>
    <dbReference type="NCBI Taxonomy" id="1501432"/>
    <lineage>
        <taxon>Bacteria</taxon>
        <taxon>Pseudomonadati</taxon>
        <taxon>Pseudomonadota</taxon>
        <taxon>Gammaproteobacteria</taxon>
        <taxon>Pseudomonadales</taxon>
        <taxon>Pseudomonadaceae</taxon>
        <taxon>Thiopseudomonas</taxon>
    </lineage>
</organism>
<keyword evidence="2" id="KW-1185">Reference proteome</keyword>